<dbReference type="Proteomes" id="UP000282106">
    <property type="component" value="Unassembled WGS sequence"/>
</dbReference>
<name>A0A3N0VE64_9GAMM</name>
<evidence type="ECO:0000313" key="2">
    <source>
        <dbReference type="Proteomes" id="UP000282106"/>
    </source>
</evidence>
<dbReference type="Gene3D" id="3.10.129.10">
    <property type="entry name" value="Hotdog Thioesterase"/>
    <property type="match status" value="1"/>
</dbReference>
<dbReference type="PANTHER" id="PTHR31793">
    <property type="entry name" value="4-HYDROXYBENZOYL-COA THIOESTERASE FAMILY MEMBER"/>
    <property type="match status" value="1"/>
</dbReference>
<dbReference type="InterPro" id="IPR050563">
    <property type="entry name" value="4-hydroxybenzoyl-CoA_TE"/>
</dbReference>
<organism evidence="1 2">
    <name type="scientific">Stagnimonas aquatica</name>
    <dbReference type="NCBI Taxonomy" id="2689987"/>
    <lineage>
        <taxon>Bacteria</taxon>
        <taxon>Pseudomonadati</taxon>
        <taxon>Pseudomonadota</taxon>
        <taxon>Gammaproteobacteria</taxon>
        <taxon>Nevskiales</taxon>
        <taxon>Nevskiaceae</taxon>
        <taxon>Stagnimonas</taxon>
    </lineage>
</organism>
<dbReference type="EMBL" id="RJVO01000003">
    <property type="protein sequence ID" value="ROH91063.1"/>
    <property type="molecule type" value="Genomic_DNA"/>
</dbReference>
<gene>
    <name evidence="1" type="ORF">ED208_08850</name>
</gene>
<dbReference type="CDD" id="cd00586">
    <property type="entry name" value="4HBT"/>
    <property type="match status" value="1"/>
</dbReference>
<dbReference type="Pfam" id="PF13279">
    <property type="entry name" value="4HBT_2"/>
    <property type="match status" value="1"/>
</dbReference>
<accession>A0A3N0VE64</accession>
<evidence type="ECO:0000313" key="1">
    <source>
        <dbReference type="EMBL" id="ROH91063.1"/>
    </source>
</evidence>
<dbReference type="InParanoid" id="A0A3N0VE64"/>
<protein>
    <submittedName>
        <fullName evidence="1">Acyl-CoA thioesterase</fullName>
    </submittedName>
</protein>
<dbReference type="SUPFAM" id="SSF54637">
    <property type="entry name" value="Thioesterase/thiol ester dehydrase-isomerase"/>
    <property type="match status" value="1"/>
</dbReference>
<sequence length="151" mass="17055">MSGAVRPSLGDFSHRIGLTVRWGDMDALGHVNNVKFFTYDEQARLQYFEAIAAIQPGFWQTSGIILAKIGCDFLQQLRYPATLDVGLRIRRLGRSSLDTEAAMFEGERLVAVTRATLVWFDYSQQKPSPIPESVRELIRRREVLPPEEATG</sequence>
<dbReference type="PANTHER" id="PTHR31793:SF39">
    <property type="entry name" value="THIOESTERASE_THIOL ESTER DEHYDRASE-ISOMERASE"/>
    <property type="match status" value="1"/>
</dbReference>
<dbReference type="GO" id="GO:0047617">
    <property type="term" value="F:fatty acyl-CoA hydrolase activity"/>
    <property type="evidence" value="ECO:0007669"/>
    <property type="project" value="TreeGrafter"/>
</dbReference>
<keyword evidence="2" id="KW-1185">Reference proteome</keyword>
<proteinExistence type="predicted"/>
<comment type="caution">
    <text evidence="1">The sequence shown here is derived from an EMBL/GenBank/DDBJ whole genome shotgun (WGS) entry which is preliminary data.</text>
</comment>
<dbReference type="RefSeq" id="WP_123211518.1">
    <property type="nucleotide sequence ID" value="NZ_RJVO01000003.1"/>
</dbReference>
<dbReference type="AlphaFoldDB" id="A0A3N0VE64"/>
<dbReference type="InterPro" id="IPR029069">
    <property type="entry name" value="HotDog_dom_sf"/>
</dbReference>
<reference evidence="1 2" key="1">
    <citation type="submission" date="2018-10" db="EMBL/GenBank/DDBJ databases">
        <authorList>
            <person name="Chen W.-M."/>
        </authorList>
    </citation>
    <scope>NUCLEOTIDE SEQUENCE [LARGE SCALE GENOMIC DNA]</scope>
    <source>
        <strain evidence="1 2">THS-13</strain>
    </source>
</reference>